<feature type="compositionally biased region" description="Acidic residues" evidence="1">
    <location>
        <begin position="30"/>
        <end position="44"/>
    </location>
</feature>
<proteinExistence type="predicted"/>
<protein>
    <submittedName>
        <fullName evidence="2">Retrovirus-related Pol polyprotein from transposon TNT 1-94</fullName>
    </submittedName>
</protein>
<feature type="compositionally biased region" description="Basic residues" evidence="1">
    <location>
        <begin position="403"/>
        <end position="420"/>
    </location>
</feature>
<feature type="region of interest" description="Disordered" evidence="1">
    <location>
        <begin position="867"/>
        <end position="905"/>
    </location>
</feature>
<feature type="region of interest" description="Disordered" evidence="1">
    <location>
        <begin position="1034"/>
        <end position="1053"/>
    </location>
</feature>
<dbReference type="EMBL" id="CAXAMM010022057">
    <property type="protein sequence ID" value="CAK9051096.1"/>
    <property type="molecule type" value="Genomic_DNA"/>
</dbReference>
<dbReference type="Proteomes" id="UP001642464">
    <property type="component" value="Unassembled WGS sequence"/>
</dbReference>
<gene>
    <name evidence="2" type="ORF">SCF082_LOCUS28095</name>
    <name evidence="3" type="ORF">SCF082_LOCUS28117</name>
</gene>
<feature type="region of interest" description="Disordered" evidence="1">
    <location>
        <begin position="368"/>
        <end position="420"/>
    </location>
</feature>
<organism evidence="2 4">
    <name type="scientific">Durusdinium trenchii</name>
    <dbReference type="NCBI Taxonomy" id="1381693"/>
    <lineage>
        <taxon>Eukaryota</taxon>
        <taxon>Sar</taxon>
        <taxon>Alveolata</taxon>
        <taxon>Dinophyceae</taxon>
        <taxon>Suessiales</taxon>
        <taxon>Symbiodiniaceae</taxon>
        <taxon>Durusdinium</taxon>
    </lineage>
</organism>
<feature type="compositionally biased region" description="Polar residues" evidence="1">
    <location>
        <begin position="995"/>
        <end position="1005"/>
    </location>
</feature>
<feature type="region of interest" description="Disordered" evidence="1">
    <location>
        <begin position="301"/>
        <end position="347"/>
    </location>
</feature>
<evidence type="ECO:0000313" key="2">
    <source>
        <dbReference type="EMBL" id="CAK9051096.1"/>
    </source>
</evidence>
<comment type="caution">
    <text evidence="2">The sequence shown here is derived from an EMBL/GenBank/DDBJ whole genome shotgun (WGS) entry which is preliminary data.</text>
</comment>
<dbReference type="EMBL" id="CAXAMM010022079">
    <property type="protein sequence ID" value="CAK9051154.1"/>
    <property type="molecule type" value="Genomic_DNA"/>
</dbReference>
<evidence type="ECO:0000313" key="3">
    <source>
        <dbReference type="EMBL" id="CAK9051154.1"/>
    </source>
</evidence>
<evidence type="ECO:0000256" key="1">
    <source>
        <dbReference type="SAM" id="MobiDB-lite"/>
    </source>
</evidence>
<feature type="region of interest" description="Disordered" evidence="1">
    <location>
        <begin position="987"/>
        <end position="1028"/>
    </location>
</feature>
<accession>A0ABP0MIT9</accession>
<sequence length="1053" mass="116075">MFDDLYDELEHGAEEMEDADLEDYHFEGADPFEDDDEDVFDFGDDLPGLRGPVGPTSRAGDLDGADSQPSSRASRRRRGSRGSGHGSSEKEKKWRSGHIPSPPTFSGDVETNPFCLRHYKRALQRWVTITRDFLPANEQALRALDALQGDAALELEEIDDSRYNHADGITTLLEDLAVSFGEKELFRKGGLIREFEGMVRVQGESVQAYVRRFRLMERKLQDARIPQYPSETRAVKLLDGLRLSETATAQLLLAAGNRYEFGALVDAIRVHYPAGLTLTGMTRAFEDQFIDGDFTNLINENDTVENDINPEDDPFDYQYDEEDGEADWEAPDDGAEPVGEAPNEIDENQVFTATSKKLAPTMQARGYYTTAKGKGKGSSSSGGKGKDKGEGKKPSFTPSPKGGKGKSGKSFSKGKGKNSALHKQRLQSSLCLGCGASDHWLKECPHVTTHQAHLCSAPMTLDGNGAVQEDPPTVWMTSWSTNGHRDVGTQTEAPHRGLLQVGFAVSPVDSGFAAPTSEAMTSSFHSLATGSESMNVMARDTSPCGSLQPPSDLGDLNPDDWWEELDDRALWSEMAEDCRAELRRLELSAVSSEAPPQLSQGALGAEYLAHEAPRTVASRGYAHDDTAVVPGPITRRMEREKREKHRSKSVDPRMEATWMVTFSNQVEHMSDDGGRHYETVDPDGNCAGGRGETEDHGGTIEHALEAEAIARGPSEVASLAMVYTNEPCLVIVDTGCQRQVAMQSSGKTPPKWLRRWRTLLVNFLRFIHNVFKAAMTYAATSMHPNLRDQVLRHFLLPGTATTMMSTTAAQTVQGQLGQNQYPNKPETCPHPLGLRAYGAGGHSVRICDLCGHRAVWDKEKGSLQSIVPKASPTAKTPLGLSKPLAKGKAKAKGSDPRTGPTPYAVDSDIYSPPWSGWERSSPSFQASSSTPWQTGIQTGMTPSQEWTQQQVIASQVMKQMSKQMQEDMQREMQKELQKALYLAKSSMMTPPPNLETASVSAQSWDPVNPVEEENPNAWDHQQSDWQYDWQEQIEQNHEDADEQDENMSIQFDG</sequence>
<feature type="region of interest" description="Disordered" evidence="1">
    <location>
        <begin position="1"/>
        <end position="107"/>
    </location>
</feature>
<evidence type="ECO:0000313" key="4">
    <source>
        <dbReference type="Proteomes" id="UP001642464"/>
    </source>
</evidence>
<feature type="compositionally biased region" description="Basic and acidic residues" evidence="1">
    <location>
        <begin position="384"/>
        <end position="393"/>
    </location>
</feature>
<keyword evidence="4" id="KW-1185">Reference proteome</keyword>
<name>A0ABP0MIT9_9DINO</name>
<reference evidence="2 4" key="1">
    <citation type="submission" date="2024-02" db="EMBL/GenBank/DDBJ databases">
        <authorList>
            <person name="Chen Y."/>
            <person name="Shah S."/>
            <person name="Dougan E. K."/>
            <person name="Thang M."/>
            <person name="Chan C."/>
        </authorList>
    </citation>
    <scope>NUCLEOTIDE SEQUENCE [LARGE SCALE GENOMIC DNA]</scope>
</reference>
<feature type="compositionally biased region" description="Acidic residues" evidence="1">
    <location>
        <begin position="302"/>
        <end position="335"/>
    </location>
</feature>